<accession>A0A2P2FI23</accession>
<gene>
    <name evidence="1" type="ORF">BB31_36585</name>
</gene>
<reference evidence="1 2" key="1">
    <citation type="journal article" date="2014" name="Genome Announc.">
        <title>Draft Genome Sequence of Amycolatopsis lurida NRRL 2430, Producer of the Glycopeptide Family Antibiotic Ristocetin.</title>
        <authorList>
            <person name="Kwun M.J."/>
            <person name="Hong H.J."/>
        </authorList>
    </citation>
    <scope>NUCLEOTIDE SEQUENCE [LARGE SCALE GENOMIC DNA]</scope>
    <source>
        <strain evidence="1 2">NRRL 2430</strain>
    </source>
</reference>
<evidence type="ECO:0008006" key="3">
    <source>
        <dbReference type="Google" id="ProtNLM"/>
    </source>
</evidence>
<sequence length="121" mass="13170">MEDAASAGGQRRDHRIEAGLRILDLPTSSGIMVIGTIDPASRASWETSLHLLVEDGGGTVDLSCLSFTDVRGMSALVDAARRVQPPRSLKIRHPPETVRKVLRLFWPEEAARLVADDGRSI</sequence>
<dbReference type="SUPFAM" id="SSF52091">
    <property type="entry name" value="SpoIIaa-like"/>
    <property type="match status" value="1"/>
</dbReference>
<dbReference type="AlphaFoldDB" id="A0A2P2FI23"/>
<keyword evidence="2" id="KW-1185">Reference proteome</keyword>
<dbReference type="RefSeq" id="WP_091597502.1">
    <property type="nucleotide sequence ID" value="NZ_JFBM01000045.1"/>
</dbReference>
<evidence type="ECO:0000313" key="2">
    <source>
        <dbReference type="Proteomes" id="UP000256220"/>
    </source>
</evidence>
<organism evidence="1 2">
    <name type="scientific">Amycolatopsis lurida NRRL 2430</name>
    <dbReference type="NCBI Taxonomy" id="1460371"/>
    <lineage>
        <taxon>Bacteria</taxon>
        <taxon>Bacillati</taxon>
        <taxon>Actinomycetota</taxon>
        <taxon>Actinomycetes</taxon>
        <taxon>Pseudonocardiales</taxon>
        <taxon>Pseudonocardiaceae</taxon>
        <taxon>Amycolatopsis</taxon>
    </lineage>
</organism>
<name>A0A2P2FI23_AMYLU</name>
<dbReference type="EMBL" id="JFBM01000045">
    <property type="protein sequence ID" value="KFU76366.1"/>
    <property type="molecule type" value="Genomic_DNA"/>
</dbReference>
<proteinExistence type="predicted"/>
<comment type="caution">
    <text evidence="1">The sequence shown here is derived from an EMBL/GenBank/DDBJ whole genome shotgun (WGS) entry which is preliminary data.</text>
</comment>
<protein>
    <recommendedName>
        <fullName evidence="3">STAS domain-containing protein</fullName>
    </recommendedName>
</protein>
<dbReference type="Proteomes" id="UP000256220">
    <property type="component" value="Unassembled WGS sequence"/>
</dbReference>
<dbReference type="Gene3D" id="3.30.750.24">
    <property type="entry name" value="STAS domain"/>
    <property type="match status" value="1"/>
</dbReference>
<dbReference type="InterPro" id="IPR036513">
    <property type="entry name" value="STAS_dom_sf"/>
</dbReference>
<evidence type="ECO:0000313" key="1">
    <source>
        <dbReference type="EMBL" id="KFU76366.1"/>
    </source>
</evidence>